<feature type="compositionally biased region" description="Polar residues" evidence="1">
    <location>
        <begin position="11"/>
        <end position="25"/>
    </location>
</feature>
<organism evidence="2 3">
    <name type="scientific">Aneurinibacillus aneurinilyticus ATCC 12856</name>
    <dbReference type="NCBI Taxonomy" id="649747"/>
    <lineage>
        <taxon>Bacteria</taxon>
        <taxon>Bacillati</taxon>
        <taxon>Bacillota</taxon>
        <taxon>Bacilli</taxon>
        <taxon>Bacillales</taxon>
        <taxon>Paenibacillaceae</taxon>
        <taxon>Aneurinibacillus group</taxon>
        <taxon>Aneurinibacillus</taxon>
    </lineage>
</organism>
<dbReference type="PANTHER" id="PTHR37166">
    <property type="entry name" value="PROTEIN FLAG"/>
    <property type="match status" value="1"/>
</dbReference>
<comment type="caution">
    <text evidence="2">The sequence shown here is derived from an EMBL/GenBank/DDBJ whole genome shotgun (WGS) entry which is preliminary data.</text>
</comment>
<dbReference type="EMBL" id="AWSJ01000143">
    <property type="protein sequence ID" value="ERI09653.1"/>
    <property type="molecule type" value="Genomic_DNA"/>
</dbReference>
<dbReference type="InterPro" id="IPR005186">
    <property type="entry name" value="FlaG"/>
</dbReference>
<dbReference type="Gene3D" id="3.30.160.170">
    <property type="entry name" value="FlaG-like"/>
    <property type="match status" value="1"/>
</dbReference>
<evidence type="ECO:0000256" key="1">
    <source>
        <dbReference type="SAM" id="MobiDB-lite"/>
    </source>
</evidence>
<accession>U1X542</accession>
<dbReference type="Proteomes" id="UP000016511">
    <property type="component" value="Unassembled WGS sequence"/>
</dbReference>
<dbReference type="Pfam" id="PF03646">
    <property type="entry name" value="FlaG"/>
    <property type="match status" value="1"/>
</dbReference>
<feature type="compositionally biased region" description="Polar residues" evidence="1">
    <location>
        <begin position="42"/>
        <end position="51"/>
    </location>
</feature>
<evidence type="ECO:0000313" key="3">
    <source>
        <dbReference type="Proteomes" id="UP000016511"/>
    </source>
</evidence>
<keyword evidence="3" id="KW-1185">Reference proteome</keyword>
<dbReference type="HOGENOM" id="CLU_1881436_0_0_9"/>
<proteinExistence type="predicted"/>
<dbReference type="PATRIC" id="fig|649747.3.peg.2049"/>
<gene>
    <name evidence="2" type="ORF">HMPREF0083_02261</name>
</gene>
<sequence length="135" mass="14953">MSEVLFPGANQAPSIHTTNPVSSGSVQGGASDERTGHKGTFATINGLNGQESGAIENPQHDDETERAKIEETANEIFNTLHTGLAFKFFEKSNEWYAVIENKITQEVIKEIPPKEIMEMRAKLKDMVGFFLDQKI</sequence>
<dbReference type="RefSeq" id="WP_021620964.1">
    <property type="nucleotide sequence ID" value="NZ_KE952756.1"/>
</dbReference>
<dbReference type="SUPFAM" id="SSF160214">
    <property type="entry name" value="FlaG-like"/>
    <property type="match status" value="1"/>
</dbReference>
<dbReference type="PANTHER" id="PTHR37166:SF1">
    <property type="entry name" value="PROTEIN FLAG"/>
    <property type="match status" value="1"/>
</dbReference>
<protein>
    <submittedName>
        <fullName evidence="2">FlaG protein</fullName>
    </submittedName>
</protein>
<dbReference type="AlphaFoldDB" id="U1X542"/>
<feature type="region of interest" description="Disordered" evidence="1">
    <location>
        <begin position="1"/>
        <end position="65"/>
    </location>
</feature>
<reference evidence="2 3" key="1">
    <citation type="submission" date="2013-08" db="EMBL/GenBank/DDBJ databases">
        <authorList>
            <person name="Weinstock G."/>
            <person name="Sodergren E."/>
            <person name="Wylie T."/>
            <person name="Fulton L."/>
            <person name="Fulton R."/>
            <person name="Fronick C."/>
            <person name="O'Laughlin M."/>
            <person name="Godfrey J."/>
            <person name="Miner T."/>
            <person name="Herter B."/>
            <person name="Appelbaum E."/>
            <person name="Cordes M."/>
            <person name="Lek S."/>
            <person name="Wollam A."/>
            <person name="Pepin K.H."/>
            <person name="Palsikar V.B."/>
            <person name="Mitreva M."/>
            <person name="Wilson R.K."/>
        </authorList>
    </citation>
    <scope>NUCLEOTIDE SEQUENCE [LARGE SCALE GENOMIC DNA]</scope>
    <source>
        <strain evidence="2 3">ATCC 12856</strain>
    </source>
</reference>
<dbReference type="STRING" id="649747.HMPREF0083_02261"/>
<dbReference type="GeneID" id="92838740"/>
<evidence type="ECO:0000313" key="2">
    <source>
        <dbReference type="EMBL" id="ERI09653.1"/>
    </source>
</evidence>
<name>U1X542_ANEAE</name>
<dbReference type="InterPro" id="IPR035924">
    <property type="entry name" value="FlaG-like_sf"/>
</dbReference>
<dbReference type="eggNOG" id="COG1334">
    <property type="taxonomic scope" value="Bacteria"/>
</dbReference>